<dbReference type="InterPro" id="IPR036259">
    <property type="entry name" value="MFS_trans_sf"/>
</dbReference>
<feature type="transmembrane region" description="Helical" evidence="10">
    <location>
        <begin position="246"/>
        <end position="265"/>
    </location>
</feature>
<evidence type="ECO:0000256" key="4">
    <source>
        <dbReference type="ARBA" id="ARBA00023136"/>
    </source>
</evidence>
<feature type="compositionally biased region" description="Low complexity" evidence="9">
    <location>
        <begin position="23"/>
        <end position="52"/>
    </location>
</feature>
<sequence>MEDEHETTLQPIRTGRSARQFLSRTRSNKSTKSNNSSRSRPRSTSRPSRPSSPLERLTSANFIDDHGVYHHHAESDYEQEEVEEEESHHDGSNGLSPQSSSDLEKNQEKRSPDEPDEVFLEPFGAETALDIEAQSEKDAPRLSRKSTSKSAKDPNLVTWDGPDDPENPKNWGKGRKWAATLVVSSFTFISPVSSSMVAPAIGAISRDFNITSTAEQELVLSIFVLAYAIGPLFLGPMSELYGRVRVLQLANAFYFVWNLACGFAQNKGEMMAFRFLAGLGGSAPLAIGGGLLSDCWKAEERGKAISIYSLAPLLGPAVGPIAGGFIAENTTWRWVFWSTCIACFLIQFSGLFFLQETYVPELLKRKKNKLIKETGNTDLHTEYDDPNRKLTVHLKTAFTRPFILIGTQPIVQALAIYMAYVYGLMYLVLSTFPGLWTGVYGESTGIGGLNYISLGLGFFLGTQIGAPFNDWFYRRLKRKNNNVGKPEFRVPLMFPGSVLIPIGLFIYGWTAENKTFWIGPDIGAVCFAAGTILVFQSCQTYVIDSYQRYAASAVASTTVLRSLAGFGFPLFAPAMYNALGYGWGNSVLGFIAVGIGIPAPFLLWKFGEKLRARSKFAAGS</sequence>
<dbReference type="EMBL" id="KL584825">
    <property type="protein sequence ID" value="KEQ66217.1"/>
    <property type="molecule type" value="Genomic_DNA"/>
</dbReference>
<feature type="transmembrane region" description="Helical" evidence="10">
    <location>
        <begin position="549"/>
        <end position="571"/>
    </location>
</feature>
<reference evidence="12 13" key="1">
    <citation type="journal article" date="2014" name="BMC Genomics">
        <title>Genome sequencing of four Aureobasidium pullulans varieties: biotechnological potential, stress tolerance, and description of new species.</title>
        <authorList>
            <person name="Gostin Ar C."/>
            <person name="Ohm R.A."/>
            <person name="Kogej T."/>
            <person name="Sonjak S."/>
            <person name="Turk M."/>
            <person name="Zajc J."/>
            <person name="Zalar P."/>
            <person name="Grube M."/>
            <person name="Sun H."/>
            <person name="Han J."/>
            <person name="Sharma A."/>
            <person name="Chiniquy J."/>
            <person name="Ngan C.Y."/>
            <person name="Lipzen A."/>
            <person name="Barry K."/>
            <person name="Grigoriev I.V."/>
            <person name="Gunde-Cimerman N."/>
        </authorList>
    </citation>
    <scope>NUCLEOTIDE SEQUENCE [LARGE SCALE GENOMIC DNA]</scope>
    <source>
        <strain evidence="12 13">CBS 110374</strain>
    </source>
</reference>
<comment type="similarity">
    <text evidence="5">Belongs to the major facilitator superfamily. CAR1 family.</text>
</comment>
<feature type="transmembrane region" description="Helical" evidence="10">
    <location>
        <begin position="177"/>
        <end position="198"/>
    </location>
</feature>
<feature type="transmembrane region" description="Helical" evidence="10">
    <location>
        <begin position="522"/>
        <end position="542"/>
    </location>
</feature>
<evidence type="ECO:0000256" key="9">
    <source>
        <dbReference type="SAM" id="MobiDB-lite"/>
    </source>
</evidence>
<keyword evidence="3 10" id="KW-1133">Transmembrane helix</keyword>
<feature type="transmembrane region" description="Helical" evidence="10">
    <location>
        <begin position="490"/>
        <end position="510"/>
    </location>
</feature>
<gene>
    <name evidence="12" type="ORF">M437DRAFT_80714</name>
</gene>
<dbReference type="Proteomes" id="UP000030672">
    <property type="component" value="Unassembled WGS sequence"/>
</dbReference>
<name>A0A074W8H5_AURM1</name>
<evidence type="ECO:0000256" key="3">
    <source>
        <dbReference type="ARBA" id="ARBA00022989"/>
    </source>
</evidence>
<feature type="transmembrane region" description="Helical" evidence="10">
    <location>
        <begin position="271"/>
        <end position="293"/>
    </location>
</feature>
<feature type="transmembrane region" description="Helical" evidence="10">
    <location>
        <begin position="218"/>
        <end position="234"/>
    </location>
</feature>
<dbReference type="PROSITE" id="PS50850">
    <property type="entry name" value="MFS"/>
    <property type="match status" value="1"/>
</dbReference>
<feature type="domain" description="Major facilitator superfamily (MFS) profile" evidence="11">
    <location>
        <begin position="179"/>
        <end position="611"/>
    </location>
</feature>
<dbReference type="SUPFAM" id="SSF103473">
    <property type="entry name" value="MFS general substrate transporter"/>
    <property type="match status" value="1"/>
</dbReference>
<dbReference type="InterPro" id="IPR011701">
    <property type="entry name" value="MFS"/>
</dbReference>
<dbReference type="Pfam" id="PF07690">
    <property type="entry name" value="MFS_1"/>
    <property type="match status" value="1"/>
</dbReference>
<protein>
    <recommendedName>
        <fullName evidence="7">Cercosporin MFS transporter CTB4</fullName>
    </recommendedName>
    <alternativeName>
        <fullName evidence="8">Cercosporin toxin biosynthesis cluster protein 4</fullName>
    </alternativeName>
</protein>
<dbReference type="FunFam" id="1.20.1250.20:FF:000011">
    <property type="entry name" value="MFS multidrug transporter, putative"/>
    <property type="match status" value="1"/>
</dbReference>
<comment type="function">
    <text evidence="6">MFS transporter; part of the gene cluster that mediates the biosynthesis of cercosporin, a light-activated, non-host-selective toxin. The perylenequinone chromophore of cercosporin absorbs light energy to attain an electronically-activated triplet state and produces active oxygen species such as the hydroxyl radical, superoxide, hydrogen peroxide or singlet oxygen upon reaction with oxygen molecules. These reactive oxygen species cause damage to various cellular components including lipids, proteins and nucleic acids. Responsible for secretion and accumulation of cercosporin, but does not play any roles in self-protection against the toxicity of cercosporin.</text>
</comment>
<dbReference type="InterPro" id="IPR020846">
    <property type="entry name" value="MFS_dom"/>
</dbReference>
<feature type="region of interest" description="Disordered" evidence="9">
    <location>
        <begin position="131"/>
        <end position="172"/>
    </location>
</feature>
<proteinExistence type="inferred from homology"/>
<accession>A0A074W8H5</accession>
<feature type="transmembrane region" description="Helical" evidence="10">
    <location>
        <begin position="332"/>
        <end position="354"/>
    </location>
</feature>
<evidence type="ECO:0000256" key="1">
    <source>
        <dbReference type="ARBA" id="ARBA00004141"/>
    </source>
</evidence>
<feature type="region of interest" description="Disordered" evidence="9">
    <location>
        <begin position="1"/>
        <end position="118"/>
    </location>
</feature>
<keyword evidence="13" id="KW-1185">Reference proteome</keyword>
<feature type="compositionally biased region" description="Basic and acidic residues" evidence="9">
    <location>
        <begin position="102"/>
        <end position="113"/>
    </location>
</feature>
<dbReference type="RefSeq" id="XP_040883240.1">
    <property type="nucleotide sequence ID" value="XM_041027402.1"/>
</dbReference>
<dbReference type="PANTHER" id="PTHR23502">
    <property type="entry name" value="MAJOR FACILITATOR SUPERFAMILY"/>
    <property type="match status" value="1"/>
</dbReference>
<feature type="transmembrane region" description="Helical" evidence="10">
    <location>
        <begin position="449"/>
        <end position="469"/>
    </location>
</feature>
<dbReference type="AlphaFoldDB" id="A0A074W8H5"/>
<dbReference type="GO" id="GO:0016020">
    <property type="term" value="C:membrane"/>
    <property type="evidence" value="ECO:0007669"/>
    <property type="project" value="UniProtKB-SubCell"/>
</dbReference>
<dbReference type="STRING" id="1043003.A0A074W8H5"/>
<feature type="transmembrane region" description="Helical" evidence="10">
    <location>
        <begin position="305"/>
        <end position="326"/>
    </location>
</feature>
<keyword evidence="4 10" id="KW-0472">Membrane</keyword>
<evidence type="ECO:0000259" key="11">
    <source>
        <dbReference type="PROSITE" id="PS50850"/>
    </source>
</evidence>
<feature type="compositionally biased region" description="Acidic residues" evidence="9">
    <location>
        <begin position="76"/>
        <end position="85"/>
    </location>
</feature>
<evidence type="ECO:0000256" key="7">
    <source>
        <dbReference type="ARBA" id="ARBA00069139"/>
    </source>
</evidence>
<organism evidence="12 13">
    <name type="scientific">Aureobasidium melanogenum (strain CBS 110374)</name>
    <name type="common">Aureobasidium pullulans var. melanogenum</name>
    <dbReference type="NCBI Taxonomy" id="1043003"/>
    <lineage>
        <taxon>Eukaryota</taxon>
        <taxon>Fungi</taxon>
        <taxon>Dikarya</taxon>
        <taxon>Ascomycota</taxon>
        <taxon>Pezizomycotina</taxon>
        <taxon>Dothideomycetes</taxon>
        <taxon>Dothideomycetidae</taxon>
        <taxon>Dothideales</taxon>
        <taxon>Saccotheciaceae</taxon>
        <taxon>Aureobasidium</taxon>
    </lineage>
</organism>
<dbReference type="CDD" id="cd17323">
    <property type="entry name" value="MFS_Tpo1_MDR_like"/>
    <property type="match status" value="1"/>
</dbReference>
<feature type="compositionally biased region" description="Basic and acidic residues" evidence="9">
    <location>
        <begin position="63"/>
        <end position="75"/>
    </location>
</feature>
<dbReference type="GO" id="GO:0022857">
    <property type="term" value="F:transmembrane transporter activity"/>
    <property type="evidence" value="ECO:0007669"/>
    <property type="project" value="InterPro"/>
</dbReference>
<evidence type="ECO:0000256" key="10">
    <source>
        <dbReference type="SAM" id="Phobius"/>
    </source>
</evidence>
<dbReference type="HOGENOM" id="CLU_008455_1_2_1"/>
<feature type="transmembrane region" description="Helical" evidence="10">
    <location>
        <begin position="583"/>
        <end position="604"/>
    </location>
</feature>
<dbReference type="Gene3D" id="1.20.1250.20">
    <property type="entry name" value="MFS general substrate transporter like domains"/>
    <property type="match status" value="1"/>
</dbReference>
<evidence type="ECO:0000256" key="8">
    <source>
        <dbReference type="ARBA" id="ARBA00077167"/>
    </source>
</evidence>
<evidence type="ECO:0000256" key="6">
    <source>
        <dbReference type="ARBA" id="ARBA00053977"/>
    </source>
</evidence>
<dbReference type="GeneID" id="63920775"/>
<keyword evidence="2 10" id="KW-0812">Transmembrane</keyword>
<feature type="transmembrane region" description="Helical" evidence="10">
    <location>
        <begin position="410"/>
        <end position="429"/>
    </location>
</feature>
<comment type="subcellular location">
    <subcellularLocation>
        <location evidence="1">Membrane</location>
        <topology evidence="1">Multi-pass membrane protein</topology>
    </subcellularLocation>
</comment>
<dbReference type="PANTHER" id="PTHR23502:SF60">
    <property type="entry name" value="MAJOR FACILITATOR SUPERFAMILY (MFS) PROFILE DOMAIN-CONTAINING PROTEIN-RELATED"/>
    <property type="match status" value="1"/>
</dbReference>
<evidence type="ECO:0000313" key="13">
    <source>
        <dbReference type="Proteomes" id="UP000030672"/>
    </source>
</evidence>
<evidence type="ECO:0000313" key="12">
    <source>
        <dbReference type="EMBL" id="KEQ66217.1"/>
    </source>
</evidence>
<evidence type="ECO:0000256" key="2">
    <source>
        <dbReference type="ARBA" id="ARBA00022692"/>
    </source>
</evidence>
<evidence type="ECO:0000256" key="5">
    <source>
        <dbReference type="ARBA" id="ARBA00038347"/>
    </source>
</evidence>